<reference evidence="2 3" key="1">
    <citation type="submission" date="2023-07" db="EMBL/GenBank/DDBJ databases">
        <title>Sorghum-associated microbial communities from plants grown in Nebraska, USA.</title>
        <authorList>
            <person name="Schachtman D."/>
        </authorList>
    </citation>
    <scope>NUCLEOTIDE SEQUENCE [LARGE SCALE GENOMIC DNA]</scope>
    <source>
        <strain evidence="2 3">DS2154</strain>
    </source>
</reference>
<comment type="caution">
    <text evidence="2">The sequence shown here is derived from an EMBL/GenBank/DDBJ whole genome shotgun (WGS) entry which is preliminary data.</text>
</comment>
<organism evidence="2 3">
    <name type="scientific">Caulobacter rhizosphaerae</name>
    <dbReference type="NCBI Taxonomy" id="2010972"/>
    <lineage>
        <taxon>Bacteria</taxon>
        <taxon>Pseudomonadati</taxon>
        <taxon>Pseudomonadota</taxon>
        <taxon>Alphaproteobacteria</taxon>
        <taxon>Caulobacterales</taxon>
        <taxon>Caulobacteraceae</taxon>
        <taxon>Caulobacter</taxon>
    </lineage>
</organism>
<feature type="compositionally biased region" description="Basic and acidic residues" evidence="1">
    <location>
        <begin position="1"/>
        <end position="11"/>
    </location>
</feature>
<dbReference type="Proteomes" id="UP001262754">
    <property type="component" value="Unassembled WGS sequence"/>
</dbReference>
<proteinExistence type="predicted"/>
<accession>A0ABU1MY97</accession>
<gene>
    <name evidence="2" type="ORF">J2800_001544</name>
</gene>
<evidence type="ECO:0000313" key="3">
    <source>
        <dbReference type="Proteomes" id="UP001262754"/>
    </source>
</evidence>
<evidence type="ECO:0000256" key="1">
    <source>
        <dbReference type="SAM" id="MobiDB-lite"/>
    </source>
</evidence>
<keyword evidence="3" id="KW-1185">Reference proteome</keyword>
<protein>
    <submittedName>
        <fullName evidence="2">Uncharacterized protein</fullName>
    </submittedName>
</protein>
<name>A0ABU1MY97_9CAUL</name>
<evidence type="ECO:0000313" key="2">
    <source>
        <dbReference type="EMBL" id="MDR6530805.1"/>
    </source>
</evidence>
<sequence>MTSTELRDRPIRNPAPFARGRVQPELFDVH</sequence>
<feature type="region of interest" description="Disordered" evidence="1">
    <location>
        <begin position="1"/>
        <end position="30"/>
    </location>
</feature>
<dbReference type="EMBL" id="JAVDRL010000004">
    <property type="protein sequence ID" value="MDR6530805.1"/>
    <property type="molecule type" value="Genomic_DNA"/>
</dbReference>